<proteinExistence type="inferred from homology"/>
<protein>
    <submittedName>
        <fullName evidence="6">Integrase</fullName>
    </submittedName>
</protein>
<dbReference type="Gene3D" id="1.10.443.10">
    <property type="entry name" value="Intergrase catalytic core"/>
    <property type="match status" value="1"/>
</dbReference>
<dbReference type="GO" id="GO:0006310">
    <property type="term" value="P:DNA recombination"/>
    <property type="evidence" value="ECO:0007669"/>
    <property type="project" value="UniProtKB-KW"/>
</dbReference>
<dbReference type="InterPro" id="IPR002104">
    <property type="entry name" value="Integrase_catalytic"/>
</dbReference>
<sequence>MSEWRITRLRGKFALTFEQDGKRKRYSLGTDDPREAYRIAPAIFAELTRSKGGKVKDLWQGYMSDKSGHAIIETMKYTWRALEARFGDMDGERISIGDCRAHTEERKRAGISDGTIHTELGHLRMVLVWAEKHGLIDKAPYIERPQKPEPKDRYMTRDEAKRIINEARTPHLRLAFHLMLATAARVTALLELTWDRVDMDRRLIYLRDPNDPTRRKGRAIVPINATLLAALQEARGGALTDYVIEWAGQPVKSLKKGIATAADKAGLEGISAHVFRHTAAVWMVEAGVPMEEVSQYLGHKNVNITRKVYAKYSPTHLRRAAEALEMGIYEVPPGSFEPAKKNTK</sequence>
<dbReference type="AlphaFoldDB" id="A0A316J9K1"/>
<dbReference type="InterPro" id="IPR011010">
    <property type="entry name" value="DNA_brk_join_enz"/>
</dbReference>
<reference evidence="6 7" key="1">
    <citation type="submission" date="2018-05" db="EMBL/GenBank/DDBJ databases">
        <title>Comparative genomic sequence analysis between strain HN4 and CCM 8460T (Falsochrobactrum ovis) will provide more evidence to prove that HN4 is a new species of Falsochrobactrum.</title>
        <authorList>
            <person name="Lyu W."/>
            <person name="Sun L."/>
            <person name="Yao L."/>
        </authorList>
    </citation>
    <scope>NUCLEOTIDE SEQUENCE [LARGE SCALE GENOMIC DNA]</scope>
    <source>
        <strain evidence="6 7">HN4</strain>
    </source>
</reference>
<evidence type="ECO:0000256" key="4">
    <source>
        <dbReference type="ARBA" id="ARBA00023172"/>
    </source>
</evidence>
<dbReference type="GO" id="GO:0003677">
    <property type="term" value="F:DNA binding"/>
    <property type="evidence" value="ECO:0007669"/>
    <property type="project" value="UniProtKB-KW"/>
</dbReference>
<dbReference type="CDD" id="cd00796">
    <property type="entry name" value="INT_Rci_Hp1_C"/>
    <property type="match status" value="1"/>
</dbReference>
<name>A0A316J9K1_9HYPH</name>
<dbReference type="EMBL" id="QGDB01000004">
    <property type="protein sequence ID" value="PWL17439.1"/>
    <property type="molecule type" value="Genomic_DNA"/>
</dbReference>
<dbReference type="PANTHER" id="PTHR30349">
    <property type="entry name" value="PHAGE INTEGRASE-RELATED"/>
    <property type="match status" value="1"/>
</dbReference>
<feature type="domain" description="Tyr recombinase" evidence="5">
    <location>
        <begin position="150"/>
        <end position="322"/>
    </location>
</feature>
<evidence type="ECO:0000256" key="3">
    <source>
        <dbReference type="ARBA" id="ARBA00023125"/>
    </source>
</evidence>
<dbReference type="InterPro" id="IPR010998">
    <property type="entry name" value="Integrase_recombinase_N"/>
</dbReference>
<dbReference type="PANTHER" id="PTHR30349:SF64">
    <property type="entry name" value="PROPHAGE INTEGRASE INTD-RELATED"/>
    <property type="match status" value="1"/>
</dbReference>
<evidence type="ECO:0000256" key="2">
    <source>
        <dbReference type="ARBA" id="ARBA00022908"/>
    </source>
</evidence>
<keyword evidence="4" id="KW-0233">DNA recombination</keyword>
<dbReference type="Gene3D" id="1.10.150.130">
    <property type="match status" value="1"/>
</dbReference>
<keyword evidence="3" id="KW-0238">DNA-binding</keyword>
<comment type="caution">
    <text evidence="6">The sequence shown here is derived from an EMBL/GenBank/DDBJ whole genome shotgun (WGS) entry which is preliminary data.</text>
</comment>
<evidence type="ECO:0000313" key="6">
    <source>
        <dbReference type="EMBL" id="PWL17439.1"/>
    </source>
</evidence>
<evidence type="ECO:0000259" key="5">
    <source>
        <dbReference type="PROSITE" id="PS51898"/>
    </source>
</evidence>
<accession>A0A316J9K1</accession>
<keyword evidence="7" id="KW-1185">Reference proteome</keyword>
<dbReference type="InterPro" id="IPR013762">
    <property type="entry name" value="Integrase-like_cat_sf"/>
</dbReference>
<organism evidence="6 7">
    <name type="scientific">Falsochrobactrum shanghaiense</name>
    <dbReference type="NCBI Taxonomy" id="2201899"/>
    <lineage>
        <taxon>Bacteria</taxon>
        <taxon>Pseudomonadati</taxon>
        <taxon>Pseudomonadota</taxon>
        <taxon>Alphaproteobacteria</taxon>
        <taxon>Hyphomicrobiales</taxon>
        <taxon>Brucellaceae</taxon>
        <taxon>Falsochrobactrum</taxon>
    </lineage>
</organism>
<evidence type="ECO:0000256" key="1">
    <source>
        <dbReference type="ARBA" id="ARBA00008857"/>
    </source>
</evidence>
<comment type="similarity">
    <text evidence="1">Belongs to the 'phage' integrase family.</text>
</comment>
<dbReference type="PROSITE" id="PS51898">
    <property type="entry name" value="TYR_RECOMBINASE"/>
    <property type="match status" value="1"/>
</dbReference>
<evidence type="ECO:0000313" key="7">
    <source>
        <dbReference type="Proteomes" id="UP000245865"/>
    </source>
</evidence>
<keyword evidence="2" id="KW-0229">DNA integration</keyword>
<dbReference type="SUPFAM" id="SSF56349">
    <property type="entry name" value="DNA breaking-rejoining enzymes"/>
    <property type="match status" value="1"/>
</dbReference>
<dbReference type="Pfam" id="PF00589">
    <property type="entry name" value="Phage_integrase"/>
    <property type="match status" value="1"/>
</dbReference>
<dbReference type="Proteomes" id="UP000245865">
    <property type="component" value="Unassembled WGS sequence"/>
</dbReference>
<gene>
    <name evidence="6" type="ORF">DKP76_11720</name>
</gene>
<dbReference type="GO" id="GO:0015074">
    <property type="term" value="P:DNA integration"/>
    <property type="evidence" value="ECO:0007669"/>
    <property type="project" value="UniProtKB-KW"/>
</dbReference>
<dbReference type="OrthoDB" id="9795573at2"/>
<dbReference type="InterPro" id="IPR050090">
    <property type="entry name" value="Tyrosine_recombinase_XerCD"/>
</dbReference>